<feature type="compositionally biased region" description="Low complexity" evidence="1">
    <location>
        <begin position="1"/>
        <end position="12"/>
    </location>
</feature>
<dbReference type="EMBL" id="AWUE01014514">
    <property type="protein sequence ID" value="OMP03381.1"/>
    <property type="molecule type" value="Genomic_DNA"/>
</dbReference>
<evidence type="ECO:0000256" key="1">
    <source>
        <dbReference type="SAM" id="MobiDB-lite"/>
    </source>
</evidence>
<feature type="region of interest" description="Disordered" evidence="1">
    <location>
        <begin position="1"/>
        <end position="49"/>
    </location>
</feature>
<gene>
    <name evidence="2" type="ORF">COLO4_10454</name>
</gene>
<dbReference type="Proteomes" id="UP000187203">
    <property type="component" value="Unassembled WGS sequence"/>
</dbReference>
<sequence length="49" mass="5504">MNTESSPPLGDSDSGGKQRNPAMKRPRTSQEAEKEHETNTQKHENESHN</sequence>
<dbReference type="AlphaFoldDB" id="A0A1R3K8G8"/>
<evidence type="ECO:0000313" key="2">
    <source>
        <dbReference type="EMBL" id="OMP03381.1"/>
    </source>
</evidence>
<evidence type="ECO:0000313" key="3">
    <source>
        <dbReference type="Proteomes" id="UP000187203"/>
    </source>
</evidence>
<protein>
    <submittedName>
        <fullName evidence="2">Uncharacterized protein</fullName>
    </submittedName>
</protein>
<keyword evidence="3" id="KW-1185">Reference proteome</keyword>
<name>A0A1R3K8G8_9ROSI</name>
<reference evidence="3" key="1">
    <citation type="submission" date="2013-09" db="EMBL/GenBank/DDBJ databases">
        <title>Corchorus olitorius genome sequencing.</title>
        <authorList>
            <person name="Alam M."/>
            <person name="Haque M.S."/>
            <person name="Islam M.S."/>
            <person name="Emdad E.M."/>
            <person name="Islam M.M."/>
            <person name="Ahmed B."/>
            <person name="Halim A."/>
            <person name="Hossen Q.M.M."/>
            <person name="Hossain M.Z."/>
            <person name="Ahmed R."/>
            <person name="Khan M.M."/>
            <person name="Islam R."/>
            <person name="Rashid M.M."/>
            <person name="Khan S.A."/>
            <person name="Rahman M.S."/>
            <person name="Alam M."/>
            <person name="Yahiya A.S."/>
            <person name="Khan M.S."/>
            <person name="Azam M.S."/>
            <person name="Haque T."/>
            <person name="Lashkar M.Z.H."/>
            <person name="Akhand A.I."/>
            <person name="Morshed G."/>
            <person name="Roy S."/>
            <person name="Uddin K.S."/>
            <person name="Rabeya T."/>
            <person name="Hossain A.S."/>
            <person name="Chowdhury A."/>
            <person name="Snigdha A.R."/>
            <person name="Mortoza M.S."/>
            <person name="Matin S.A."/>
            <person name="Hoque S.M.E."/>
            <person name="Islam M.K."/>
            <person name="Roy D.K."/>
            <person name="Haider R."/>
            <person name="Moosa M.M."/>
            <person name="Elias S.M."/>
            <person name="Hasan A.M."/>
            <person name="Jahan S."/>
            <person name="Shafiuddin M."/>
            <person name="Mahmood N."/>
            <person name="Shommy N.S."/>
        </authorList>
    </citation>
    <scope>NUCLEOTIDE SEQUENCE [LARGE SCALE GENOMIC DNA]</scope>
    <source>
        <strain evidence="3">cv. O-4</strain>
    </source>
</reference>
<feature type="compositionally biased region" description="Basic and acidic residues" evidence="1">
    <location>
        <begin position="28"/>
        <end position="49"/>
    </location>
</feature>
<comment type="caution">
    <text evidence="2">The sequence shown here is derived from an EMBL/GenBank/DDBJ whole genome shotgun (WGS) entry which is preliminary data.</text>
</comment>
<organism evidence="2 3">
    <name type="scientific">Corchorus olitorius</name>
    <dbReference type="NCBI Taxonomy" id="93759"/>
    <lineage>
        <taxon>Eukaryota</taxon>
        <taxon>Viridiplantae</taxon>
        <taxon>Streptophyta</taxon>
        <taxon>Embryophyta</taxon>
        <taxon>Tracheophyta</taxon>
        <taxon>Spermatophyta</taxon>
        <taxon>Magnoliopsida</taxon>
        <taxon>eudicotyledons</taxon>
        <taxon>Gunneridae</taxon>
        <taxon>Pentapetalae</taxon>
        <taxon>rosids</taxon>
        <taxon>malvids</taxon>
        <taxon>Malvales</taxon>
        <taxon>Malvaceae</taxon>
        <taxon>Grewioideae</taxon>
        <taxon>Apeibeae</taxon>
        <taxon>Corchorus</taxon>
    </lineage>
</organism>
<proteinExistence type="predicted"/>
<accession>A0A1R3K8G8</accession>